<feature type="domain" description="HTH cro/C1-type" evidence="4">
    <location>
        <begin position="11"/>
        <end position="72"/>
    </location>
</feature>
<dbReference type="RefSeq" id="WP_126541841.1">
    <property type="nucleotide sequence ID" value="NZ_BSPM01000002.1"/>
</dbReference>
<organism evidence="5 6">
    <name type="scientific">Oharaeibacter diazotrophicus</name>
    <dbReference type="NCBI Taxonomy" id="1920512"/>
    <lineage>
        <taxon>Bacteria</taxon>
        <taxon>Pseudomonadati</taxon>
        <taxon>Pseudomonadota</taxon>
        <taxon>Alphaproteobacteria</taxon>
        <taxon>Hyphomicrobiales</taxon>
        <taxon>Pleomorphomonadaceae</taxon>
        <taxon>Oharaeibacter</taxon>
    </lineage>
</organism>
<dbReference type="GO" id="GO:0003700">
    <property type="term" value="F:DNA-binding transcription factor activity"/>
    <property type="evidence" value="ECO:0007669"/>
    <property type="project" value="TreeGrafter"/>
</dbReference>
<keyword evidence="6" id="KW-1185">Reference proteome</keyword>
<dbReference type="InterPro" id="IPR050807">
    <property type="entry name" value="TransReg_Diox_bact_type"/>
</dbReference>
<evidence type="ECO:0000256" key="1">
    <source>
        <dbReference type="ARBA" id="ARBA00023015"/>
    </source>
</evidence>
<keyword evidence="1" id="KW-0805">Transcription regulation</keyword>
<dbReference type="PROSITE" id="PS50943">
    <property type="entry name" value="HTH_CROC1"/>
    <property type="match status" value="1"/>
</dbReference>
<proteinExistence type="predicted"/>
<evidence type="ECO:0000313" key="5">
    <source>
        <dbReference type="EMBL" id="TDP83915.1"/>
    </source>
</evidence>
<evidence type="ECO:0000313" key="6">
    <source>
        <dbReference type="Proteomes" id="UP000294547"/>
    </source>
</evidence>
<accession>A0A4R6RCZ8</accession>
<dbReference type="PANTHER" id="PTHR46797">
    <property type="entry name" value="HTH-TYPE TRANSCRIPTIONAL REGULATOR"/>
    <property type="match status" value="1"/>
</dbReference>
<keyword evidence="3" id="KW-0804">Transcription</keyword>
<sequence length="82" mass="8744">MDIQQRVGQNIKSARTAAGLSQWQLVARIEALAEDTGVDQSYLSGLEAGRRNPTLQTLWLVAQALGVPLTQITDDGAIQAPG</sequence>
<dbReference type="PANTHER" id="PTHR46797:SF23">
    <property type="entry name" value="HTH-TYPE TRANSCRIPTIONAL REGULATOR SUTR"/>
    <property type="match status" value="1"/>
</dbReference>
<dbReference type="AlphaFoldDB" id="A0A4R6RCZ8"/>
<dbReference type="OrthoDB" id="9815697at2"/>
<comment type="caution">
    <text evidence="5">The sequence shown here is derived from an EMBL/GenBank/DDBJ whole genome shotgun (WGS) entry which is preliminary data.</text>
</comment>
<evidence type="ECO:0000256" key="3">
    <source>
        <dbReference type="ARBA" id="ARBA00023163"/>
    </source>
</evidence>
<dbReference type="EMBL" id="SNXY01000008">
    <property type="protein sequence ID" value="TDP83915.1"/>
    <property type="molecule type" value="Genomic_DNA"/>
</dbReference>
<dbReference type="InterPro" id="IPR010982">
    <property type="entry name" value="Lambda_DNA-bd_dom_sf"/>
</dbReference>
<dbReference type="InterPro" id="IPR001387">
    <property type="entry name" value="Cro/C1-type_HTH"/>
</dbReference>
<gene>
    <name evidence="5" type="ORF">EDD54_2513</name>
</gene>
<dbReference type="SUPFAM" id="SSF47413">
    <property type="entry name" value="lambda repressor-like DNA-binding domains"/>
    <property type="match status" value="1"/>
</dbReference>
<dbReference type="SMART" id="SM00530">
    <property type="entry name" value="HTH_XRE"/>
    <property type="match status" value="1"/>
</dbReference>
<dbReference type="Gene3D" id="1.10.260.40">
    <property type="entry name" value="lambda repressor-like DNA-binding domains"/>
    <property type="match status" value="1"/>
</dbReference>
<dbReference type="Pfam" id="PF01381">
    <property type="entry name" value="HTH_3"/>
    <property type="match status" value="1"/>
</dbReference>
<keyword evidence="2" id="KW-0238">DNA-binding</keyword>
<dbReference type="GO" id="GO:0005829">
    <property type="term" value="C:cytosol"/>
    <property type="evidence" value="ECO:0007669"/>
    <property type="project" value="TreeGrafter"/>
</dbReference>
<evidence type="ECO:0000259" key="4">
    <source>
        <dbReference type="PROSITE" id="PS50943"/>
    </source>
</evidence>
<name>A0A4R6RCZ8_9HYPH</name>
<protein>
    <submittedName>
        <fullName evidence="5">Helix-turn-helix protein</fullName>
    </submittedName>
</protein>
<reference evidence="5 6" key="1">
    <citation type="submission" date="2019-03" db="EMBL/GenBank/DDBJ databases">
        <title>Genomic Encyclopedia of Type Strains, Phase IV (KMG-IV): sequencing the most valuable type-strain genomes for metagenomic binning, comparative biology and taxonomic classification.</title>
        <authorList>
            <person name="Goeker M."/>
        </authorList>
    </citation>
    <scope>NUCLEOTIDE SEQUENCE [LARGE SCALE GENOMIC DNA]</scope>
    <source>
        <strain evidence="5 6">DSM 102969</strain>
    </source>
</reference>
<evidence type="ECO:0000256" key="2">
    <source>
        <dbReference type="ARBA" id="ARBA00023125"/>
    </source>
</evidence>
<dbReference type="GO" id="GO:0003677">
    <property type="term" value="F:DNA binding"/>
    <property type="evidence" value="ECO:0007669"/>
    <property type="project" value="UniProtKB-KW"/>
</dbReference>
<dbReference type="Proteomes" id="UP000294547">
    <property type="component" value="Unassembled WGS sequence"/>
</dbReference>
<dbReference type="CDD" id="cd00093">
    <property type="entry name" value="HTH_XRE"/>
    <property type="match status" value="1"/>
</dbReference>